<comment type="catalytic activity">
    <reaction evidence="1">
        <text>S-ubiquitinyl-[E2 ubiquitin-conjugating enzyme]-L-cysteine + [acceptor protein]-L-lysine = [E2 ubiquitin-conjugating enzyme]-L-cysteine + N(6)-ubiquitinyl-[acceptor protein]-L-lysine.</text>
        <dbReference type="EC" id="2.3.2.26"/>
    </reaction>
</comment>
<evidence type="ECO:0000313" key="8">
    <source>
        <dbReference type="EMBL" id="KAI2650691.1"/>
    </source>
</evidence>
<feature type="domain" description="HECT" evidence="7">
    <location>
        <begin position="281"/>
        <end position="356"/>
    </location>
</feature>
<comment type="caution">
    <text evidence="6">Lacks conserved residue(s) required for the propagation of feature annotation.</text>
</comment>
<evidence type="ECO:0000313" key="9">
    <source>
        <dbReference type="Proteomes" id="UP000830375"/>
    </source>
</evidence>
<protein>
    <recommendedName>
        <fullName evidence="3">HECT-type E3 ubiquitin transferase</fullName>
        <ecNumber evidence="3">2.3.2.26</ecNumber>
    </recommendedName>
</protein>
<keyword evidence="5 6" id="KW-0833">Ubl conjugation pathway</keyword>
<feature type="active site" description="Glycyl thioester intermediate" evidence="6">
    <location>
        <position position="324"/>
    </location>
</feature>
<dbReference type="EC" id="2.3.2.26" evidence="3"/>
<dbReference type="EMBL" id="JACTAM010000022">
    <property type="protein sequence ID" value="KAI2650691.1"/>
    <property type="molecule type" value="Genomic_DNA"/>
</dbReference>
<accession>A0ABQ8LJ52</accession>
<comment type="pathway">
    <text evidence="2">Protein modification; protein ubiquitination.</text>
</comment>
<dbReference type="PANTHER" id="PTHR11254">
    <property type="entry name" value="HECT DOMAIN UBIQUITIN-PROTEIN LIGASE"/>
    <property type="match status" value="1"/>
</dbReference>
<dbReference type="Gene3D" id="3.90.1750.10">
    <property type="entry name" value="Hect, E3 ligase catalytic domains"/>
    <property type="match status" value="1"/>
</dbReference>
<feature type="domain" description="HECT" evidence="7">
    <location>
        <begin position="39"/>
        <end position="88"/>
    </location>
</feature>
<evidence type="ECO:0000256" key="1">
    <source>
        <dbReference type="ARBA" id="ARBA00000885"/>
    </source>
</evidence>
<proteinExistence type="predicted"/>
<dbReference type="InterPro" id="IPR000569">
    <property type="entry name" value="HECT_dom"/>
</dbReference>
<dbReference type="Proteomes" id="UP000830375">
    <property type="component" value="Unassembled WGS sequence"/>
</dbReference>
<dbReference type="InterPro" id="IPR050409">
    <property type="entry name" value="E3_ubiq-protein_ligase"/>
</dbReference>
<evidence type="ECO:0000259" key="7">
    <source>
        <dbReference type="PROSITE" id="PS50237"/>
    </source>
</evidence>
<gene>
    <name evidence="8" type="ORF">H4Q32_000735</name>
</gene>
<dbReference type="PANTHER" id="PTHR11254:SF67">
    <property type="entry name" value="E3 UBIQUITIN-PROTEIN LIGASE HUWE1"/>
    <property type="match status" value="1"/>
</dbReference>
<name>A0ABQ8LJ52_LABRO</name>
<keyword evidence="4" id="KW-0808">Transferase</keyword>
<comment type="caution">
    <text evidence="8">The sequence shown here is derived from an EMBL/GenBank/DDBJ whole genome shotgun (WGS) entry which is preliminary data.</text>
</comment>
<dbReference type="Gene3D" id="3.30.2410.10">
    <property type="entry name" value="Hect, E3 ligase catalytic domain"/>
    <property type="match status" value="1"/>
</dbReference>
<keyword evidence="9" id="KW-1185">Reference proteome</keyword>
<dbReference type="PROSITE" id="PS50237">
    <property type="entry name" value="HECT"/>
    <property type="match status" value="2"/>
</dbReference>
<evidence type="ECO:0000256" key="3">
    <source>
        <dbReference type="ARBA" id="ARBA00012485"/>
    </source>
</evidence>
<evidence type="ECO:0000256" key="5">
    <source>
        <dbReference type="ARBA" id="ARBA00022786"/>
    </source>
</evidence>
<evidence type="ECO:0000256" key="6">
    <source>
        <dbReference type="PROSITE-ProRule" id="PRU00104"/>
    </source>
</evidence>
<organism evidence="8 9">
    <name type="scientific">Labeo rohita</name>
    <name type="common">Indian major carp</name>
    <name type="synonym">Cyprinus rohita</name>
    <dbReference type="NCBI Taxonomy" id="84645"/>
    <lineage>
        <taxon>Eukaryota</taxon>
        <taxon>Metazoa</taxon>
        <taxon>Chordata</taxon>
        <taxon>Craniata</taxon>
        <taxon>Vertebrata</taxon>
        <taxon>Euteleostomi</taxon>
        <taxon>Actinopterygii</taxon>
        <taxon>Neopterygii</taxon>
        <taxon>Teleostei</taxon>
        <taxon>Ostariophysi</taxon>
        <taxon>Cypriniformes</taxon>
        <taxon>Cyprinidae</taxon>
        <taxon>Labeoninae</taxon>
        <taxon>Labeonini</taxon>
        <taxon>Labeo</taxon>
    </lineage>
</organism>
<evidence type="ECO:0000256" key="4">
    <source>
        <dbReference type="ARBA" id="ARBA00022679"/>
    </source>
</evidence>
<evidence type="ECO:0000256" key="2">
    <source>
        <dbReference type="ARBA" id="ARBA00004906"/>
    </source>
</evidence>
<dbReference type="Pfam" id="PF00632">
    <property type="entry name" value="HECT"/>
    <property type="match status" value="1"/>
</dbReference>
<dbReference type="SMART" id="SM00119">
    <property type="entry name" value="HECTc"/>
    <property type="match status" value="1"/>
</dbReference>
<dbReference type="SUPFAM" id="SSF56204">
    <property type="entry name" value="Hect, E3 ligase catalytic domain"/>
    <property type="match status" value="2"/>
</dbReference>
<dbReference type="InterPro" id="IPR035983">
    <property type="entry name" value="Hect_E3_ubiquitin_ligase"/>
</dbReference>
<sequence length="356" mass="39263">MDRTDGPPAKVILQDLGSKIDRNQQCRFNINRASVLDGDIRGFKKLSYNPNHSISVKFSDDMGHDEEAVDLGGPRREFFKLLMEALMQSPIFEGQEHQRNLALDSTALREDRYYIAGLAIAVSLVHGGPSPGFLSPTLFTCLVNGLESANPTLDDIADTDLYEKIKKISECTTLHDLLDATQPLRDYLANAGCLRPLRRIEDRDALVKDILMFQVIHRLRGPFESTKCHVSKQMGCITKTIGTLLYNDDLLSCSSNGPNPEKTIGILPISDKEGGSDRLGKILAFATGADAIPPIGFSPQPSIEFLHQDDAPSTARLLPMANTCINCLKLPLHISYQAFKESMEFALGNTQGFGRE</sequence>
<reference evidence="8 9" key="1">
    <citation type="submission" date="2022-01" db="EMBL/GenBank/DDBJ databases">
        <title>A high-quality chromosome-level genome assembly of rohu carp, Labeo rohita.</title>
        <authorList>
            <person name="Arick M.A. II"/>
            <person name="Hsu C.-Y."/>
            <person name="Magbanua Z."/>
            <person name="Pechanova O."/>
            <person name="Grover C."/>
            <person name="Miller E."/>
            <person name="Thrash A."/>
            <person name="Ezzel L."/>
            <person name="Alam S."/>
            <person name="Benzie J."/>
            <person name="Hamilton M."/>
            <person name="Karsi A."/>
            <person name="Lawrence M.L."/>
            <person name="Peterson D.G."/>
        </authorList>
    </citation>
    <scope>NUCLEOTIDE SEQUENCE [LARGE SCALE GENOMIC DNA]</scope>
    <source>
        <strain evidence="9">BAU-BD-2019</strain>
        <tissue evidence="8">Blood</tissue>
    </source>
</reference>